<dbReference type="SUPFAM" id="SSF111126">
    <property type="entry name" value="Ligand-binding domain in the NO signalling and Golgi transport"/>
    <property type="match status" value="1"/>
</dbReference>
<dbReference type="GO" id="GO:0015979">
    <property type="term" value="P:photosynthesis"/>
    <property type="evidence" value="ECO:0007669"/>
    <property type="project" value="InterPro"/>
</dbReference>
<dbReference type="EMBL" id="FOUO01000002">
    <property type="protein sequence ID" value="SFM28817.1"/>
    <property type="molecule type" value="Genomic_DNA"/>
</dbReference>
<name>A0A1I4PM55_ECTMO</name>
<dbReference type="RefSeq" id="WP_090483470.1">
    <property type="nucleotide sequence ID" value="NZ_FOUO01000002.1"/>
</dbReference>
<protein>
    <submittedName>
        <fullName evidence="2">Divinyl protochlorophyllide a 8-vinyl-reductase</fullName>
    </submittedName>
</protein>
<keyword evidence="3" id="KW-1185">Reference proteome</keyword>
<dbReference type="SMART" id="SM00989">
    <property type="entry name" value="V4R"/>
    <property type="match status" value="1"/>
</dbReference>
<dbReference type="NCBIfam" id="TIGR02019">
    <property type="entry name" value="BchJ"/>
    <property type="match status" value="1"/>
</dbReference>
<evidence type="ECO:0000259" key="1">
    <source>
        <dbReference type="SMART" id="SM00989"/>
    </source>
</evidence>
<dbReference type="InterPro" id="IPR004096">
    <property type="entry name" value="V4R"/>
</dbReference>
<reference evidence="2 3" key="1">
    <citation type="submission" date="2016-10" db="EMBL/GenBank/DDBJ databases">
        <authorList>
            <person name="de Groot N.N."/>
        </authorList>
    </citation>
    <scope>NUCLEOTIDE SEQUENCE [LARGE SCALE GENOMIC DNA]</scope>
    <source>
        <strain evidence="2 3">DSM 4180</strain>
    </source>
</reference>
<dbReference type="InterPro" id="IPR010249">
    <property type="entry name" value="BchJ"/>
</dbReference>
<dbReference type="STRING" id="195064.SAMN05421721_10245"/>
<dbReference type="OrthoDB" id="2080515at2"/>
<dbReference type="Pfam" id="PF02830">
    <property type="entry name" value="V4R"/>
    <property type="match status" value="1"/>
</dbReference>
<accession>A0A1I4PM55</accession>
<sequence>MTQNQPNPSGTIGPNAITRIAQALRHQHSETLTQQVFESAGLTEALLEPPTEMVDETWVSALHQALHQHLSPDQAREVSMEAGRLTGDYLLAHRIPKPVQRLLKWLPAGPASRILLTAIQRNAWTFTGSGSLEVRHRPQLQLTLTHTPIPRRLQGERPVCHYYAASFERLFQVLVHPDTRVTEVQCTATGAPACVFQVSWR</sequence>
<dbReference type="Proteomes" id="UP000199556">
    <property type="component" value="Unassembled WGS sequence"/>
</dbReference>
<feature type="domain" description="4-vinyl reductase 4VR" evidence="1">
    <location>
        <begin position="139"/>
        <end position="200"/>
    </location>
</feature>
<dbReference type="Gene3D" id="3.30.1380.20">
    <property type="entry name" value="Trafficking protein particle complex subunit 3"/>
    <property type="match status" value="1"/>
</dbReference>
<organism evidence="2 3">
    <name type="scientific">Ectothiorhodospira mobilis</name>
    <dbReference type="NCBI Taxonomy" id="195064"/>
    <lineage>
        <taxon>Bacteria</taxon>
        <taxon>Pseudomonadati</taxon>
        <taxon>Pseudomonadota</taxon>
        <taxon>Gammaproteobacteria</taxon>
        <taxon>Chromatiales</taxon>
        <taxon>Ectothiorhodospiraceae</taxon>
        <taxon>Ectothiorhodospira</taxon>
    </lineage>
</organism>
<evidence type="ECO:0000313" key="2">
    <source>
        <dbReference type="EMBL" id="SFM28817.1"/>
    </source>
</evidence>
<gene>
    <name evidence="2" type="ORF">SAMN05421721_10245</name>
</gene>
<dbReference type="AlphaFoldDB" id="A0A1I4PM55"/>
<evidence type="ECO:0000313" key="3">
    <source>
        <dbReference type="Proteomes" id="UP000199556"/>
    </source>
</evidence>
<dbReference type="PANTHER" id="PTHR35090">
    <property type="entry name" value="DNA-DIRECTED RNA POLYMERASE SUBUNIT I"/>
    <property type="match status" value="1"/>
</dbReference>
<dbReference type="PANTHER" id="PTHR35090:SF1">
    <property type="entry name" value="SLR0144 PROTEIN"/>
    <property type="match status" value="1"/>
</dbReference>
<proteinExistence type="predicted"/>
<dbReference type="InterPro" id="IPR024096">
    <property type="entry name" value="NO_sig/Golgi_transp_ligand-bd"/>
</dbReference>
<dbReference type="GO" id="GO:0030494">
    <property type="term" value="P:bacteriochlorophyll biosynthetic process"/>
    <property type="evidence" value="ECO:0007669"/>
    <property type="project" value="InterPro"/>
</dbReference>